<evidence type="ECO:0000256" key="4">
    <source>
        <dbReference type="ARBA" id="ARBA00022729"/>
    </source>
</evidence>
<gene>
    <name evidence="10" type="ORF">SPRG_05740</name>
</gene>
<reference evidence="10 11" key="1">
    <citation type="journal article" date="2013" name="PLoS Genet.">
        <title>Distinctive expansion of potential virulence genes in the genome of the oomycete fish pathogen Saprolegnia parasitica.</title>
        <authorList>
            <person name="Jiang R.H."/>
            <person name="de Bruijn I."/>
            <person name="Haas B.J."/>
            <person name="Belmonte R."/>
            <person name="Lobach L."/>
            <person name="Christie J."/>
            <person name="van den Ackerveken G."/>
            <person name="Bottin A."/>
            <person name="Bulone V."/>
            <person name="Diaz-Moreno S.M."/>
            <person name="Dumas B."/>
            <person name="Fan L."/>
            <person name="Gaulin E."/>
            <person name="Govers F."/>
            <person name="Grenville-Briggs L.J."/>
            <person name="Horner N.R."/>
            <person name="Levin J.Z."/>
            <person name="Mammella M."/>
            <person name="Meijer H.J."/>
            <person name="Morris P."/>
            <person name="Nusbaum C."/>
            <person name="Oome S."/>
            <person name="Phillips A.J."/>
            <person name="van Rooyen D."/>
            <person name="Rzeszutek E."/>
            <person name="Saraiva M."/>
            <person name="Secombes C.J."/>
            <person name="Seidl M.F."/>
            <person name="Snel B."/>
            <person name="Stassen J.H."/>
            <person name="Sykes S."/>
            <person name="Tripathy S."/>
            <person name="van den Berg H."/>
            <person name="Vega-Arreguin J.C."/>
            <person name="Wawra S."/>
            <person name="Young S.K."/>
            <person name="Zeng Q."/>
            <person name="Dieguez-Uribeondo J."/>
            <person name="Russ C."/>
            <person name="Tyler B.M."/>
            <person name="van West P."/>
        </authorList>
    </citation>
    <scope>NUCLEOTIDE SEQUENCE [LARGE SCALE GENOMIC DNA]</scope>
    <source>
        <strain evidence="10 11">CBS 223.65</strain>
    </source>
</reference>
<feature type="domain" description="Purple acid phosphatase C-terminal" evidence="8">
    <location>
        <begin position="483"/>
        <end position="543"/>
    </location>
</feature>
<dbReference type="SUPFAM" id="SSF49363">
    <property type="entry name" value="Purple acid phosphatase, N-terminal domain"/>
    <property type="match status" value="1"/>
</dbReference>
<dbReference type="EC" id="3.1.3.2" evidence="6"/>
<evidence type="ECO:0000259" key="8">
    <source>
        <dbReference type="Pfam" id="PF14008"/>
    </source>
</evidence>
<dbReference type="PANTHER" id="PTHR45778:SF7">
    <property type="entry name" value="PURPLE ACID PHOSPHATASE"/>
    <property type="match status" value="1"/>
</dbReference>
<dbReference type="AlphaFoldDB" id="A0A067CDN4"/>
<evidence type="ECO:0000256" key="1">
    <source>
        <dbReference type="ARBA" id="ARBA00004613"/>
    </source>
</evidence>
<dbReference type="VEuPathDB" id="FungiDB:SPRG_05740"/>
<comment type="catalytic activity">
    <reaction evidence="6">
        <text>a phosphate monoester + H2O = an alcohol + phosphate</text>
        <dbReference type="Rhea" id="RHEA:15017"/>
        <dbReference type="ChEBI" id="CHEBI:15377"/>
        <dbReference type="ChEBI" id="CHEBI:30879"/>
        <dbReference type="ChEBI" id="CHEBI:43474"/>
        <dbReference type="ChEBI" id="CHEBI:67140"/>
        <dbReference type="EC" id="3.1.3.2"/>
    </reaction>
</comment>
<dbReference type="PANTHER" id="PTHR45778">
    <property type="entry name" value="PURPLE ACID PHOSPHATASE-RELATED"/>
    <property type="match status" value="1"/>
</dbReference>
<dbReference type="InterPro" id="IPR029052">
    <property type="entry name" value="Metallo-depent_PP-like"/>
</dbReference>
<evidence type="ECO:0000259" key="7">
    <source>
        <dbReference type="Pfam" id="PF00149"/>
    </source>
</evidence>
<dbReference type="Pfam" id="PF14008">
    <property type="entry name" value="Metallophos_C"/>
    <property type="match status" value="1"/>
</dbReference>
<dbReference type="Pfam" id="PF00149">
    <property type="entry name" value="Metallophos"/>
    <property type="match status" value="1"/>
</dbReference>
<dbReference type="InterPro" id="IPR008963">
    <property type="entry name" value="Purple_acid_Pase-like_N"/>
</dbReference>
<evidence type="ECO:0000256" key="3">
    <source>
        <dbReference type="ARBA" id="ARBA00022525"/>
    </source>
</evidence>
<evidence type="ECO:0000256" key="5">
    <source>
        <dbReference type="ARBA" id="ARBA00023180"/>
    </source>
</evidence>
<keyword evidence="11" id="KW-1185">Reference proteome</keyword>
<dbReference type="Gene3D" id="3.60.21.10">
    <property type="match status" value="1"/>
</dbReference>
<dbReference type="Pfam" id="PF16656">
    <property type="entry name" value="Pur_ac_phosph_N"/>
    <property type="match status" value="1"/>
</dbReference>
<keyword evidence="3" id="KW-0964">Secreted</keyword>
<keyword evidence="6" id="KW-0378">Hydrolase</keyword>
<dbReference type="Gene3D" id="2.60.40.380">
    <property type="entry name" value="Purple acid phosphatase-like, N-terminal"/>
    <property type="match status" value="1"/>
</dbReference>
<evidence type="ECO:0000256" key="2">
    <source>
        <dbReference type="ARBA" id="ARBA00011738"/>
    </source>
</evidence>
<feature type="chain" id="PRO_5005103266" description="Purple acid phosphatase" evidence="6">
    <location>
        <begin position="20"/>
        <end position="550"/>
    </location>
</feature>
<dbReference type="GO" id="GO:0005576">
    <property type="term" value="C:extracellular region"/>
    <property type="evidence" value="ECO:0007669"/>
    <property type="project" value="UniProtKB-SubCell"/>
</dbReference>
<dbReference type="RefSeq" id="XP_012200414.1">
    <property type="nucleotide sequence ID" value="XM_012345024.1"/>
</dbReference>
<evidence type="ECO:0000259" key="9">
    <source>
        <dbReference type="Pfam" id="PF16656"/>
    </source>
</evidence>
<comment type="subcellular location">
    <subcellularLocation>
        <location evidence="1">Secreted</location>
    </subcellularLocation>
</comment>
<proteinExistence type="inferred from homology"/>
<dbReference type="GO" id="GO:0046872">
    <property type="term" value="F:metal ion binding"/>
    <property type="evidence" value="ECO:0007669"/>
    <property type="project" value="InterPro"/>
</dbReference>
<dbReference type="OrthoDB" id="45007at2759"/>
<evidence type="ECO:0000256" key="6">
    <source>
        <dbReference type="RuleBase" id="RU361203"/>
    </source>
</evidence>
<dbReference type="GeneID" id="24128123"/>
<dbReference type="Proteomes" id="UP000030745">
    <property type="component" value="Unassembled WGS sequence"/>
</dbReference>
<protein>
    <recommendedName>
        <fullName evidence="6">Purple acid phosphatase</fullName>
        <ecNumber evidence="6">3.1.3.2</ecNumber>
    </recommendedName>
</protein>
<dbReference type="GO" id="GO:0003993">
    <property type="term" value="F:acid phosphatase activity"/>
    <property type="evidence" value="ECO:0007669"/>
    <property type="project" value="UniProtKB-EC"/>
</dbReference>
<accession>A0A067CDN4</accession>
<dbReference type="CDD" id="cd00839">
    <property type="entry name" value="MPP_PAPs"/>
    <property type="match status" value="1"/>
</dbReference>
<comment type="similarity">
    <text evidence="6">Belongs to the metallophosphoesterase superfamily. Purple acid phosphatase family.</text>
</comment>
<feature type="domain" description="Calcineurin-like phosphoesterase" evidence="7">
    <location>
        <begin position="253"/>
        <end position="468"/>
    </location>
</feature>
<dbReference type="SUPFAM" id="SSF56300">
    <property type="entry name" value="Metallo-dependent phosphatases"/>
    <property type="match status" value="1"/>
</dbReference>
<feature type="signal peptide" evidence="6">
    <location>
        <begin position="1"/>
        <end position="19"/>
    </location>
</feature>
<evidence type="ECO:0000313" key="10">
    <source>
        <dbReference type="EMBL" id="KDO28869.1"/>
    </source>
</evidence>
<dbReference type="InterPro" id="IPR041792">
    <property type="entry name" value="MPP_PAP"/>
</dbReference>
<keyword evidence="4 6" id="KW-0732">Signal</keyword>
<dbReference type="OMA" id="VWDHFFN"/>
<sequence length="550" mass="60100">MGKHGRRMLLALALPMTLARESPWSAIDGPLGAVRLEATPPIVTPGGDVVISWAHAPADPHDYVTLTCGPTTGADDYIALRNVSAGGSVRFDDLYMLRCDYEAHYFQYRASAGFVCAGSITIPLCDSIHAPKQGHLGFNDAIDEMVLLYNSASDASTPMVKYGPTRSLAGATIRNGTSTTYTASDMCHAPATTVGQTLFRAPGYFHTVVMDGLAPGTEYFYQFGNDVDGWSTVASFLSRVPPGPDTDVSFIGYGDMGVDDAPRGWSTALRVFEDIVARDYNGFLLHFGDISYARGNGLQWDKFFALIEPVAMRIPYMASIGNHEFDYIGGGEKDPSHLESFHPSWGNYGADSSGECGVPMVHRFHAPTNGHGLFWYSFAHGPISVVQMSSEHDFLPGSVQFEWLHATLAAIDRRVTPWVVVTAHRMMYTTQIGEEKDLRVSKHFRAAIEPLLQQYKVNLVLAGHQHSYERSCPVFNGTCVEHGTVHMVVGSAGAELEAQGFSDAIGPWSVAHINAYGYLRGRASKDRLHLEFVLNANGNVYDQVDLALWT</sequence>
<dbReference type="EMBL" id="KK583209">
    <property type="protein sequence ID" value="KDO28869.1"/>
    <property type="molecule type" value="Genomic_DNA"/>
</dbReference>
<feature type="domain" description="Purple acid phosphatase N-terminal" evidence="9">
    <location>
        <begin position="131"/>
        <end position="236"/>
    </location>
</feature>
<comment type="subunit">
    <text evidence="2">Homodimer.</text>
</comment>
<dbReference type="InterPro" id="IPR004843">
    <property type="entry name" value="Calcineurin-like_PHP"/>
</dbReference>
<keyword evidence="5" id="KW-0325">Glycoprotein</keyword>
<dbReference type="InterPro" id="IPR015914">
    <property type="entry name" value="PAPs_N"/>
</dbReference>
<dbReference type="KEGG" id="spar:SPRG_05740"/>
<name>A0A067CDN4_SAPPC</name>
<organism evidence="10 11">
    <name type="scientific">Saprolegnia parasitica (strain CBS 223.65)</name>
    <dbReference type="NCBI Taxonomy" id="695850"/>
    <lineage>
        <taxon>Eukaryota</taxon>
        <taxon>Sar</taxon>
        <taxon>Stramenopiles</taxon>
        <taxon>Oomycota</taxon>
        <taxon>Saprolegniomycetes</taxon>
        <taxon>Saprolegniales</taxon>
        <taxon>Saprolegniaceae</taxon>
        <taxon>Saprolegnia</taxon>
    </lineage>
</organism>
<evidence type="ECO:0000313" key="11">
    <source>
        <dbReference type="Proteomes" id="UP000030745"/>
    </source>
</evidence>
<dbReference type="InterPro" id="IPR025733">
    <property type="entry name" value="PAPs_C"/>
</dbReference>